<protein>
    <submittedName>
        <fullName evidence="4">DUF4179 domain-containing protein</fullName>
    </submittedName>
</protein>
<dbReference type="Pfam" id="PF13786">
    <property type="entry name" value="DUF4179"/>
    <property type="match status" value="1"/>
</dbReference>
<reference evidence="4" key="1">
    <citation type="submission" date="2022-05" db="EMBL/GenBank/DDBJ databases">
        <title>Expanded diversity of anoxic marine methylotrophy in a Black Sea sulfate reducing microorganism.</title>
        <authorList>
            <person name="Fischer P.Q."/>
            <person name="Stams A.J.M."/>
            <person name="Villanueva L."/>
            <person name="Sousa D.Z."/>
        </authorList>
    </citation>
    <scope>NUCLEOTIDE SEQUENCE</scope>
    <source>
        <strain evidence="4">P130</strain>
    </source>
</reference>
<dbReference type="InterPro" id="IPR025436">
    <property type="entry name" value="DUF4179"/>
</dbReference>
<keyword evidence="1" id="KW-0812">Transmembrane</keyword>
<keyword evidence="1" id="KW-0472">Membrane</keyword>
<gene>
    <name evidence="4" type="ORF">M8H41_13725</name>
</gene>
<evidence type="ECO:0000256" key="1">
    <source>
        <dbReference type="SAM" id="Phobius"/>
    </source>
</evidence>
<dbReference type="EMBL" id="JAMJEV010000010">
    <property type="protein sequence ID" value="MDO0823906.1"/>
    <property type="molecule type" value="Genomic_DNA"/>
</dbReference>
<evidence type="ECO:0000259" key="3">
    <source>
        <dbReference type="Pfam" id="PF18705"/>
    </source>
</evidence>
<dbReference type="Gene3D" id="2.60.40.1630">
    <property type="entry name" value="bacillus anthracis domain"/>
    <property type="match status" value="1"/>
</dbReference>
<organism evidence="4 5">
    <name type="scientific">Desulfosporosinus nitroreducens</name>
    <dbReference type="NCBI Taxonomy" id="2018668"/>
    <lineage>
        <taxon>Bacteria</taxon>
        <taxon>Bacillati</taxon>
        <taxon>Bacillota</taxon>
        <taxon>Clostridia</taxon>
        <taxon>Eubacteriales</taxon>
        <taxon>Desulfitobacteriaceae</taxon>
        <taxon>Desulfosporosinus</taxon>
    </lineage>
</organism>
<feature type="domain" description="DUF5643" evidence="3">
    <location>
        <begin position="236"/>
        <end position="336"/>
    </location>
</feature>
<keyword evidence="5" id="KW-1185">Reference proteome</keyword>
<dbReference type="InterPro" id="IPR040680">
    <property type="entry name" value="DUF5643"/>
</dbReference>
<dbReference type="RefSeq" id="WP_302049042.1">
    <property type="nucleotide sequence ID" value="NZ_JAMJEV010000010.1"/>
</dbReference>
<dbReference type="Pfam" id="PF18705">
    <property type="entry name" value="DUF5643"/>
    <property type="match status" value="1"/>
</dbReference>
<dbReference type="Proteomes" id="UP001176021">
    <property type="component" value="Unassembled WGS sequence"/>
</dbReference>
<feature type="transmembrane region" description="Helical" evidence="1">
    <location>
        <begin position="55"/>
        <end position="76"/>
    </location>
</feature>
<accession>A0ABT8QVI4</accession>
<proteinExistence type="predicted"/>
<evidence type="ECO:0000313" key="4">
    <source>
        <dbReference type="EMBL" id="MDO0823906.1"/>
    </source>
</evidence>
<name>A0ABT8QVI4_9FIRM</name>
<comment type="caution">
    <text evidence="4">The sequence shown here is derived from an EMBL/GenBank/DDBJ whole genome shotgun (WGS) entry which is preliminary data.</text>
</comment>
<keyword evidence="1" id="KW-1133">Transmembrane helix</keyword>
<evidence type="ECO:0000259" key="2">
    <source>
        <dbReference type="Pfam" id="PF13786"/>
    </source>
</evidence>
<sequence length="382" mass="42014">MKDIYELFNDMDLDLSEFQEVEGDELERARVKKMVREKIARSNSGGLKKRKRSTALAVAAAIVILTAGIGGLGMAFPAYAKEVPVIGDIFRFLNGGRSGVYDLYTKSALDIDMVKADNGIEVTLNQGVYDGKTLSLTYTIKTAEDFGENPHLNSNLDVDFAEGTAGSEGLKKVSPGVYVGQSNYTFFSEKENRDTISFRWSVSGLTNIDEELGEEERKPTACRLNYSVSLKALDYKVLDVAENRDVAQQVAISLKRLSATPINTILYYAEEVPGDLADSVQMVWEIKDDLGNVYAYNENGGQGRISGEMLKMEYVLTFNHLDPQAKILFITPTLKLVHTQGGGVTIAENGEETPLVYKGLPAGIASGEWTMKQVRIDISSLQ</sequence>
<evidence type="ECO:0000313" key="5">
    <source>
        <dbReference type="Proteomes" id="UP001176021"/>
    </source>
</evidence>
<feature type="domain" description="DUF4179" evidence="2">
    <location>
        <begin position="48"/>
        <end position="141"/>
    </location>
</feature>
<dbReference type="Gene3D" id="2.60.40.1640">
    <property type="entry name" value="Conserved domain protein"/>
    <property type="match status" value="1"/>
</dbReference>